<evidence type="ECO:0000313" key="4">
    <source>
        <dbReference type="Proteomes" id="UP000319908"/>
    </source>
</evidence>
<protein>
    <submittedName>
        <fullName evidence="3">Uncharacterized protein</fullName>
    </submittedName>
</protein>
<keyword evidence="2" id="KW-1133">Transmembrane helix</keyword>
<organism evidence="3 4">
    <name type="scientific">Allorhodopirellula heiligendammensis</name>
    <dbReference type="NCBI Taxonomy" id="2714739"/>
    <lineage>
        <taxon>Bacteria</taxon>
        <taxon>Pseudomonadati</taxon>
        <taxon>Planctomycetota</taxon>
        <taxon>Planctomycetia</taxon>
        <taxon>Pirellulales</taxon>
        <taxon>Pirellulaceae</taxon>
        <taxon>Allorhodopirellula</taxon>
    </lineage>
</organism>
<feature type="transmembrane region" description="Helical" evidence="2">
    <location>
        <begin position="83"/>
        <end position="104"/>
    </location>
</feature>
<proteinExistence type="predicted"/>
<feature type="transmembrane region" description="Helical" evidence="2">
    <location>
        <begin position="52"/>
        <end position="71"/>
    </location>
</feature>
<reference evidence="3 4" key="1">
    <citation type="journal article" date="2020" name="Antonie Van Leeuwenhoek">
        <title>Rhodopirellula heiligendammensis sp. nov., Rhodopirellula pilleata sp. nov., and Rhodopirellula solitaria sp. nov. isolated from natural or artificial marine surfaces in Northern Germany and California, USA, and emended description of the genus Rhodopirellula.</title>
        <authorList>
            <person name="Kallscheuer N."/>
            <person name="Wiegand S."/>
            <person name="Jogler M."/>
            <person name="Boedeker C."/>
            <person name="Peeters S.H."/>
            <person name="Rast P."/>
            <person name="Heuer A."/>
            <person name="Jetten M.S.M."/>
            <person name="Rohde M."/>
            <person name="Jogler C."/>
        </authorList>
    </citation>
    <scope>NUCLEOTIDE SEQUENCE [LARGE SCALE GENOMIC DNA]</scope>
    <source>
        <strain evidence="3 4">Poly21</strain>
    </source>
</reference>
<name>A0A5C6BW76_9BACT</name>
<gene>
    <name evidence="3" type="ORF">Poly21_34900</name>
</gene>
<keyword evidence="4" id="KW-1185">Reference proteome</keyword>
<dbReference type="AlphaFoldDB" id="A0A5C6BW76"/>
<comment type="caution">
    <text evidence="3">The sequence shown here is derived from an EMBL/GenBank/DDBJ whole genome shotgun (WGS) entry which is preliminary data.</text>
</comment>
<dbReference type="Proteomes" id="UP000319908">
    <property type="component" value="Unassembled WGS sequence"/>
</dbReference>
<evidence type="ECO:0000256" key="1">
    <source>
        <dbReference type="SAM" id="MobiDB-lite"/>
    </source>
</evidence>
<evidence type="ECO:0000256" key="2">
    <source>
        <dbReference type="SAM" id="Phobius"/>
    </source>
</evidence>
<dbReference type="EMBL" id="SJPU01000002">
    <property type="protein sequence ID" value="TWU16285.1"/>
    <property type="molecule type" value="Genomic_DNA"/>
</dbReference>
<feature type="region of interest" description="Disordered" evidence="1">
    <location>
        <begin position="15"/>
        <end position="39"/>
    </location>
</feature>
<evidence type="ECO:0000313" key="3">
    <source>
        <dbReference type="EMBL" id="TWU16285.1"/>
    </source>
</evidence>
<keyword evidence="2" id="KW-0472">Membrane</keyword>
<sequence>MAGRRGSTALSFCPFRDSERMTPNPFTPPAATRDAGDPGVARRPGVPGCLSWFFLFFGGVGASLGSVWIYTFGLTDYRAHLSYVGLPLGVVTLMLSLVFVWFGFATMRPRERSDG</sequence>
<keyword evidence="2" id="KW-0812">Transmembrane</keyword>
<accession>A0A5C6BW76</accession>